<dbReference type="InterPro" id="IPR011049">
    <property type="entry name" value="Serralysin-like_metalloprot_C"/>
</dbReference>
<dbReference type="InterPro" id="IPR001343">
    <property type="entry name" value="Hemolysn_Ca-bd"/>
</dbReference>
<dbReference type="STRING" id="441112.SAMN04488094_102489"/>
<dbReference type="AlphaFoldDB" id="A0A1I1GAF1"/>
<dbReference type="EMBL" id="FOLG01000002">
    <property type="protein sequence ID" value="SFC08719.1"/>
    <property type="molecule type" value="Genomic_DNA"/>
</dbReference>
<reference evidence="1 2" key="1">
    <citation type="submission" date="2016-10" db="EMBL/GenBank/DDBJ databases">
        <authorList>
            <person name="de Groot N.N."/>
        </authorList>
    </citation>
    <scope>NUCLEOTIDE SEQUENCE [LARGE SCALE GENOMIC DNA]</scope>
    <source>
        <strain evidence="1 2">DSM 19548</strain>
    </source>
</reference>
<evidence type="ECO:0008006" key="3">
    <source>
        <dbReference type="Google" id="ProtNLM"/>
    </source>
</evidence>
<evidence type="ECO:0000313" key="2">
    <source>
        <dbReference type="Proteomes" id="UP000198728"/>
    </source>
</evidence>
<name>A0A1I1GAF1_9RHOB</name>
<dbReference type="OrthoDB" id="423072at2"/>
<dbReference type="RefSeq" id="WP_093359829.1">
    <property type="nucleotide sequence ID" value="NZ_FOLG01000002.1"/>
</dbReference>
<accession>A0A1I1GAF1</accession>
<dbReference type="PRINTS" id="PR00313">
    <property type="entry name" value="CABNDNGRPT"/>
</dbReference>
<evidence type="ECO:0000313" key="1">
    <source>
        <dbReference type="EMBL" id="SFC08719.1"/>
    </source>
</evidence>
<dbReference type="Gene3D" id="2.150.10.10">
    <property type="entry name" value="Serralysin-like metalloprotease, C-terminal"/>
    <property type="match status" value="1"/>
</dbReference>
<dbReference type="SUPFAM" id="SSF51120">
    <property type="entry name" value="beta-Roll"/>
    <property type="match status" value="1"/>
</dbReference>
<protein>
    <recommendedName>
        <fullName evidence="3">Hemolysin-type calcium-binding repeat-containing protein</fullName>
    </recommendedName>
</protein>
<keyword evidence="2" id="KW-1185">Reference proteome</keyword>
<dbReference type="Proteomes" id="UP000198728">
    <property type="component" value="Unassembled WGS sequence"/>
</dbReference>
<gene>
    <name evidence="1" type="ORF">SAMN04488094_102489</name>
</gene>
<sequence>MFNLNLEVGNYGAVHSALHRLFGFADGAEKYFAYRICVPVLGTSSDDVLNGAPEDRNCILGLAGSDEITGDGSLTVRYGVPGTLSGSRDLLAGNSGDDTMFGDGKVNLESGGVGTLEGADDWLFGNGGDDDMYGDGTVYCSFADGTLHGGDDMIDAGHGDNTVRGDGTMSILRSFAVLSGGDDWIVARNGNDTLYGDGSARTLTGGDDTLASFAGDDVLWGDGEAWAILNGGDDRMLAGRGADILYGDGIANGVYVTFDAVLTGGNDQLNGGRGDDQLYGDGMASGAFVAATLAGGDDILRGGRGDDDMWGDGSVSTSGNTTATFVGGADTFVLRAKDGLDTIHDFRSSDGDTVKVCRTRLDWSDLDSNGSGVLDDGDAFVASDGTDTSIDLGAASGRSDAGLNVLLLLDTIGLTEDDFMFT</sequence>
<proteinExistence type="predicted"/>
<organism evidence="1 2">
    <name type="scientific">Tropicimonas isoalkanivorans</name>
    <dbReference type="NCBI Taxonomy" id="441112"/>
    <lineage>
        <taxon>Bacteria</taxon>
        <taxon>Pseudomonadati</taxon>
        <taxon>Pseudomonadota</taxon>
        <taxon>Alphaproteobacteria</taxon>
        <taxon>Rhodobacterales</taxon>
        <taxon>Roseobacteraceae</taxon>
        <taxon>Tropicimonas</taxon>
    </lineage>
</organism>
<dbReference type="GO" id="GO:0005509">
    <property type="term" value="F:calcium ion binding"/>
    <property type="evidence" value="ECO:0007669"/>
    <property type="project" value="InterPro"/>
</dbReference>
<dbReference type="Pfam" id="PF00353">
    <property type="entry name" value="HemolysinCabind"/>
    <property type="match status" value="7"/>
</dbReference>